<keyword evidence="6 9" id="KW-0067">ATP-binding</keyword>
<organism evidence="11">
    <name type="scientific">Ignisphaera aggregans</name>
    <dbReference type="NCBI Taxonomy" id="334771"/>
    <lineage>
        <taxon>Archaea</taxon>
        <taxon>Thermoproteota</taxon>
        <taxon>Thermoprotei</taxon>
        <taxon>Desulfurococcales</taxon>
        <taxon>Desulfurococcaceae</taxon>
        <taxon>Ignisphaera</taxon>
    </lineage>
</organism>
<sequence length="435" mass="49298">METKYKTHRCIDITKDIAGREVLLAGWVHQIRDLGGKKFIILRDGSGTVQVTISKDSASDNILSMIEELTFESVIQVKGIVKEDPRAPRGVEIIPSEIRVINKAKAPLPLDVSGKVKADIDTRLRERILDLRRAESMAIIRITNTTIKTIRNVMLSKGFVEVFTPKIIATATEGGANLFPVIYFGREAFLAQSPQLYKELLAAAFERVFEIGPAWRAEESDTPYHLSEFISVDIEAAFMDYKDVMSILEDILHSLFNAIDKENEDDLKILKHKLPEISFPLPRITYSEALEVIRRKGVDIKFGDDLGTPELRILSSEIESPFYFVTEFPAKIRPFYTKPKDDNPEVSESFDLVWQHLELASGSSRIHDKEMLVEALRSRGLNPESFHYFIKWFDYGMPPHAGWGLGLARLLLPLTGRGSVKEVTLFPRDKKRLAP</sequence>
<dbReference type="HAMAP" id="MF_02075">
    <property type="entry name" value="Asp_tRNA_synth_type2"/>
    <property type="match status" value="1"/>
</dbReference>
<dbReference type="EC" id="6.1.1.23" evidence="9"/>
<comment type="cofactor">
    <cofactor evidence="9">
        <name>Mg(2+)</name>
        <dbReference type="ChEBI" id="CHEBI:18420"/>
    </cofactor>
    <text evidence="9">Binds 3 Mg(2+) cations per subunit. The strongest magnesium site (Mg1) is bound to the beta- and gamma-phosphates of ATP and four water molecules complete its coordination sphere.</text>
</comment>
<keyword evidence="8 9" id="KW-0030">Aminoacyl-tRNA synthetase</keyword>
<keyword evidence="9" id="KW-0460">Magnesium</keyword>
<dbReference type="SUPFAM" id="SSF55681">
    <property type="entry name" value="Class II aaRS and biotin synthetases"/>
    <property type="match status" value="1"/>
</dbReference>
<protein>
    <recommendedName>
        <fullName evidence="9">Aspartate--tRNA(Asp/Asn) ligase</fullName>
        <ecNumber evidence="9">6.1.1.23</ecNumber>
    </recommendedName>
    <alternativeName>
        <fullName evidence="9">Aspartyl-tRNA synthetase</fullName>
        <shortName evidence="9">AspRS</shortName>
    </alternativeName>
    <alternativeName>
        <fullName evidence="9">Non-discriminating aspartyl-tRNA synthetase</fullName>
        <shortName evidence="9">ND-AspRS</shortName>
    </alternativeName>
</protein>
<comment type="similarity">
    <text evidence="2 9">Belongs to the class-II aminoacyl-tRNA synthetase family. Type 2 subfamily.</text>
</comment>
<keyword evidence="3 9" id="KW-0963">Cytoplasm</keyword>
<dbReference type="Pfam" id="PF00152">
    <property type="entry name" value="tRNA-synt_2"/>
    <property type="match status" value="1"/>
</dbReference>
<evidence type="ECO:0000256" key="9">
    <source>
        <dbReference type="HAMAP-Rule" id="MF_02075"/>
    </source>
</evidence>
<dbReference type="NCBIfam" id="NF003483">
    <property type="entry name" value="PRK05159.1"/>
    <property type="match status" value="1"/>
</dbReference>
<dbReference type="GO" id="GO:0000287">
    <property type="term" value="F:magnesium ion binding"/>
    <property type="evidence" value="ECO:0007669"/>
    <property type="project" value="UniProtKB-UniRule"/>
</dbReference>
<reference evidence="11" key="1">
    <citation type="journal article" date="2020" name="mSystems">
        <title>Genome- and Community-Level Interaction Insights into Carbon Utilization and Element Cycling Functions of Hydrothermarchaeota in Hydrothermal Sediment.</title>
        <authorList>
            <person name="Zhou Z."/>
            <person name="Liu Y."/>
            <person name="Xu W."/>
            <person name="Pan J."/>
            <person name="Luo Z.H."/>
            <person name="Li M."/>
        </authorList>
    </citation>
    <scope>NUCLEOTIDE SEQUENCE [LARGE SCALE GENOMIC DNA]</scope>
    <source>
        <strain evidence="11">SpSt-16</strain>
    </source>
</reference>
<evidence type="ECO:0000256" key="3">
    <source>
        <dbReference type="ARBA" id="ARBA00022490"/>
    </source>
</evidence>
<evidence type="ECO:0000256" key="5">
    <source>
        <dbReference type="ARBA" id="ARBA00022741"/>
    </source>
</evidence>
<dbReference type="NCBIfam" id="TIGR00458">
    <property type="entry name" value="aspS_nondisc"/>
    <property type="match status" value="1"/>
</dbReference>
<dbReference type="GO" id="GO:0003723">
    <property type="term" value="F:RNA binding"/>
    <property type="evidence" value="ECO:0007669"/>
    <property type="project" value="TreeGrafter"/>
</dbReference>
<evidence type="ECO:0000313" key="11">
    <source>
        <dbReference type="EMBL" id="HEW53489.1"/>
    </source>
</evidence>
<feature type="region of interest" description="Aspartate" evidence="9">
    <location>
        <begin position="195"/>
        <end position="198"/>
    </location>
</feature>
<dbReference type="CDD" id="cd04316">
    <property type="entry name" value="ND_PkAspRS_like_N"/>
    <property type="match status" value="1"/>
</dbReference>
<dbReference type="GO" id="GO:0004815">
    <property type="term" value="F:aspartate-tRNA ligase activity"/>
    <property type="evidence" value="ECO:0007669"/>
    <property type="project" value="UniProtKB-UniRule"/>
</dbReference>
<dbReference type="SUPFAM" id="SSF50249">
    <property type="entry name" value="Nucleic acid-binding proteins"/>
    <property type="match status" value="1"/>
</dbReference>
<dbReference type="GO" id="GO:0017101">
    <property type="term" value="C:aminoacyl-tRNA synthetase multienzyme complex"/>
    <property type="evidence" value="ECO:0007669"/>
    <property type="project" value="TreeGrafter"/>
</dbReference>
<dbReference type="FunFam" id="3.30.930.10:FF:000038">
    <property type="entry name" value="Aspartate--tRNA ligase"/>
    <property type="match status" value="1"/>
</dbReference>
<dbReference type="InterPro" id="IPR012340">
    <property type="entry name" value="NA-bd_OB-fold"/>
</dbReference>
<evidence type="ECO:0000256" key="2">
    <source>
        <dbReference type="ARBA" id="ARBA00005312"/>
    </source>
</evidence>
<dbReference type="Pfam" id="PF01336">
    <property type="entry name" value="tRNA_anti-codon"/>
    <property type="match status" value="1"/>
</dbReference>
<evidence type="ECO:0000256" key="6">
    <source>
        <dbReference type="ARBA" id="ARBA00022840"/>
    </source>
</evidence>
<dbReference type="PANTHER" id="PTHR43450:SF1">
    <property type="entry name" value="ASPARTATE--TRNA LIGASE, CYTOPLASMIC"/>
    <property type="match status" value="1"/>
</dbReference>
<feature type="binding site" evidence="9">
    <location>
        <position position="216"/>
    </location>
    <ligand>
        <name>L-aspartate</name>
        <dbReference type="ChEBI" id="CHEBI:29991"/>
    </ligand>
</feature>
<feature type="domain" description="Aminoacyl-transfer RNA synthetases class-II family profile" evidence="10">
    <location>
        <begin position="140"/>
        <end position="435"/>
    </location>
</feature>
<feature type="binding site" evidence="9">
    <location>
        <position position="358"/>
    </location>
    <ligand>
        <name>ATP</name>
        <dbReference type="ChEBI" id="CHEBI:30616"/>
    </ligand>
</feature>
<evidence type="ECO:0000256" key="7">
    <source>
        <dbReference type="ARBA" id="ARBA00022917"/>
    </source>
</evidence>
<comment type="caution">
    <text evidence="11">The sequence shown here is derived from an EMBL/GenBank/DDBJ whole genome shotgun (WGS) entry which is preliminary data.</text>
</comment>
<feature type="binding site" evidence="9">
    <location>
        <begin position="406"/>
        <end position="409"/>
    </location>
    <ligand>
        <name>ATP</name>
        <dbReference type="ChEBI" id="CHEBI:30616"/>
    </ligand>
</feature>
<dbReference type="GO" id="GO:0050560">
    <property type="term" value="F:aspartate-tRNA(Asn) ligase activity"/>
    <property type="evidence" value="ECO:0007669"/>
    <property type="project" value="UniProtKB-EC"/>
</dbReference>
<feature type="binding site" evidence="9">
    <location>
        <position position="361"/>
    </location>
    <ligand>
        <name>Mg(2+)</name>
        <dbReference type="ChEBI" id="CHEBI:18420"/>
        <label>2</label>
    </ligand>
</feature>
<evidence type="ECO:0000256" key="1">
    <source>
        <dbReference type="ARBA" id="ARBA00004496"/>
    </source>
</evidence>
<feature type="binding site" evidence="9">
    <location>
        <begin position="216"/>
        <end position="218"/>
    </location>
    <ligand>
        <name>ATP</name>
        <dbReference type="ChEBI" id="CHEBI:30616"/>
    </ligand>
</feature>
<dbReference type="CDD" id="cd00776">
    <property type="entry name" value="AsxRS_core"/>
    <property type="match status" value="1"/>
</dbReference>
<feature type="binding site" evidence="9">
    <location>
        <position position="358"/>
    </location>
    <ligand>
        <name>Mg(2+)</name>
        <dbReference type="ChEBI" id="CHEBI:18420"/>
        <label>2</label>
    </ligand>
</feature>
<comment type="caution">
    <text evidence="9">Lacks conserved residue(s) required for the propagation of feature annotation.</text>
</comment>
<dbReference type="InterPro" id="IPR004364">
    <property type="entry name" value="Aa-tRNA-synt_II"/>
</dbReference>
<dbReference type="PRINTS" id="PR01042">
    <property type="entry name" value="TRNASYNTHASP"/>
</dbReference>
<keyword evidence="5 9" id="KW-0547">Nucleotide-binding</keyword>
<keyword evidence="9" id="KW-0479">Metal-binding</keyword>
<feature type="binding site" evidence="9">
    <location>
        <position position="365"/>
    </location>
    <ligand>
        <name>L-aspartate</name>
        <dbReference type="ChEBI" id="CHEBI:29991"/>
    </ligand>
</feature>
<dbReference type="InterPro" id="IPR045864">
    <property type="entry name" value="aa-tRNA-synth_II/BPL/LPL"/>
</dbReference>
<gene>
    <name evidence="9 11" type="primary">aspS</name>
    <name evidence="11" type="ORF">ENO77_04975</name>
</gene>
<feature type="binding site" evidence="9">
    <location>
        <position position="361"/>
    </location>
    <ligand>
        <name>L-aspartate</name>
        <dbReference type="ChEBI" id="CHEBI:29991"/>
    </ligand>
</feature>
<comment type="subunit">
    <text evidence="9">Homodimer.</text>
</comment>
<evidence type="ECO:0000256" key="4">
    <source>
        <dbReference type="ARBA" id="ARBA00022598"/>
    </source>
</evidence>
<comment type="function">
    <text evidence="9">Aspartyl-tRNA synthetase with relaxed tRNA specificity since it is able to aspartylate not only its cognate tRNA(Asp) but also tRNA(Asn). Reaction proceeds in two steps: L-aspartate is first activated by ATP to form Asp-AMP and then transferred to the acceptor end of tRNA(Asp/Asn).</text>
</comment>
<dbReference type="Gene3D" id="2.40.50.140">
    <property type="entry name" value="Nucleic acid-binding proteins"/>
    <property type="match status" value="1"/>
</dbReference>
<dbReference type="GO" id="GO:0005524">
    <property type="term" value="F:ATP binding"/>
    <property type="evidence" value="ECO:0007669"/>
    <property type="project" value="UniProtKB-UniRule"/>
</dbReference>
<dbReference type="EMBL" id="DSGT01000013">
    <property type="protein sequence ID" value="HEW53489.1"/>
    <property type="molecule type" value="Genomic_DNA"/>
</dbReference>
<accession>A0A7C2VI66</accession>
<feature type="binding site" evidence="9">
    <location>
        <position position="173"/>
    </location>
    <ligand>
        <name>L-aspartate</name>
        <dbReference type="ChEBI" id="CHEBI:29991"/>
    </ligand>
</feature>
<feature type="site" description="Important for tRNA non-discrimination" evidence="9">
    <location>
        <position position="88"/>
    </location>
</feature>
<name>A0A7C2VI66_9CREN</name>
<dbReference type="InterPro" id="IPR002312">
    <property type="entry name" value="Asp/Asn-tRNA-synth_IIb"/>
</dbReference>
<comment type="subcellular location">
    <subcellularLocation>
        <location evidence="1 9">Cytoplasm</location>
    </subcellularLocation>
</comment>
<keyword evidence="4 9" id="KW-0436">Ligase</keyword>
<dbReference type="GO" id="GO:0006422">
    <property type="term" value="P:aspartyl-tRNA aminoacylation"/>
    <property type="evidence" value="ECO:0007669"/>
    <property type="project" value="UniProtKB-UniRule"/>
</dbReference>
<proteinExistence type="inferred from homology"/>
<comment type="catalytic activity">
    <reaction evidence="9">
        <text>tRNA(Asx) + L-aspartate + ATP = L-aspartyl-tRNA(Asx) + AMP + diphosphate</text>
        <dbReference type="Rhea" id="RHEA:18349"/>
        <dbReference type="Rhea" id="RHEA-COMP:9710"/>
        <dbReference type="Rhea" id="RHEA-COMP:9711"/>
        <dbReference type="ChEBI" id="CHEBI:29991"/>
        <dbReference type="ChEBI" id="CHEBI:30616"/>
        <dbReference type="ChEBI" id="CHEBI:33019"/>
        <dbReference type="ChEBI" id="CHEBI:78442"/>
        <dbReference type="ChEBI" id="CHEBI:78516"/>
        <dbReference type="ChEBI" id="CHEBI:456215"/>
        <dbReference type="EC" id="6.1.1.23"/>
    </reaction>
</comment>
<dbReference type="InterPro" id="IPR004523">
    <property type="entry name" value="Asp-tRNA_synthase_2"/>
</dbReference>
<evidence type="ECO:0000256" key="8">
    <source>
        <dbReference type="ARBA" id="ARBA00023146"/>
    </source>
</evidence>
<dbReference type="GO" id="GO:0005829">
    <property type="term" value="C:cytosol"/>
    <property type="evidence" value="ECO:0007669"/>
    <property type="project" value="TreeGrafter"/>
</dbReference>
<dbReference type="Gene3D" id="3.30.930.10">
    <property type="entry name" value="Bira Bifunctional Protein, Domain 2"/>
    <property type="match status" value="1"/>
</dbReference>
<dbReference type="InterPro" id="IPR004365">
    <property type="entry name" value="NA-bd_OB_tRNA"/>
</dbReference>
<feature type="binding site" evidence="9">
    <location>
        <position position="358"/>
    </location>
    <ligand>
        <name>Mg(2+)</name>
        <dbReference type="ChEBI" id="CHEBI:18420"/>
        <label>3</label>
    </ligand>
</feature>
<dbReference type="PANTHER" id="PTHR43450">
    <property type="entry name" value="ASPARTYL-TRNA SYNTHETASE"/>
    <property type="match status" value="1"/>
</dbReference>
<keyword evidence="7 9" id="KW-0648">Protein biosynthesis</keyword>
<evidence type="ECO:0000259" key="10">
    <source>
        <dbReference type="PROSITE" id="PS50862"/>
    </source>
</evidence>
<dbReference type="AlphaFoldDB" id="A0A7C2VI66"/>
<dbReference type="InterPro" id="IPR006195">
    <property type="entry name" value="aa-tRNA-synth_II"/>
</dbReference>
<dbReference type="PROSITE" id="PS50862">
    <property type="entry name" value="AA_TRNA_LIGASE_II"/>
    <property type="match status" value="1"/>
</dbReference>